<evidence type="ECO:0000313" key="3">
    <source>
        <dbReference type="Proteomes" id="UP000623129"/>
    </source>
</evidence>
<evidence type="ECO:0000313" key="2">
    <source>
        <dbReference type="EMBL" id="KAF3340981.1"/>
    </source>
</evidence>
<dbReference type="AlphaFoldDB" id="A0A833RKV8"/>
<dbReference type="OrthoDB" id="205255at2759"/>
<dbReference type="SUPFAM" id="SSF110004">
    <property type="entry name" value="Glycolipid transfer protein, GLTP"/>
    <property type="match status" value="1"/>
</dbReference>
<comment type="caution">
    <text evidence="2">The sequence shown here is derived from an EMBL/GenBank/DDBJ whole genome shotgun (WGS) entry which is preliminary data.</text>
</comment>
<proteinExistence type="predicted"/>
<dbReference type="PANTHER" id="PTHR10219">
    <property type="entry name" value="GLYCOLIPID TRANSFER PROTEIN-RELATED"/>
    <property type="match status" value="1"/>
</dbReference>
<dbReference type="Gene3D" id="1.10.3520.10">
    <property type="entry name" value="Glycolipid transfer protein"/>
    <property type="match status" value="1"/>
</dbReference>
<dbReference type="PANTHER" id="PTHR10219:SF100">
    <property type="entry name" value="OS08G0108700 PROTEIN"/>
    <property type="match status" value="1"/>
</dbReference>
<dbReference type="Pfam" id="PF08718">
    <property type="entry name" value="GLTP"/>
    <property type="match status" value="1"/>
</dbReference>
<protein>
    <submittedName>
        <fullName evidence="2">Pleckstrin homology domain-containing family A member 8-like protein</fullName>
    </submittedName>
</protein>
<dbReference type="GO" id="GO:0005829">
    <property type="term" value="C:cytosol"/>
    <property type="evidence" value="ECO:0007669"/>
    <property type="project" value="TreeGrafter"/>
</dbReference>
<dbReference type="GO" id="GO:0016020">
    <property type="term" value="C:membrane"/>
    <property type="evidence" value="ECO:0007669"/>
    <property type="project" value="TreeGrafter"/>
</dbReference>
<keyword evidence="3" id="KW-1185">Reference proteome</keyword>
<dbReference type="InterPro" id="IPR014830">
    <property type="entry name" value="Glycolipid_transfer_prot_dom"/>
</dbReference>
<dbReference type="InterPro" id="IPR036497">
    <property type="entry name" value="GLTP_sf"/>
</dbReference>
<reference evidence="2" key="1">
    <citation type="submission" date="2020-01" db="EMBL/GenBank/DDBJ databases">
        <title>Genome sequence of Kobresia littledalei, the first chromosome-level genome in the family Cyperaceae.</title>
        <authorList>
            <person name="Qu G."/>
        </authorList>
    </citation>
    <scope>NUCLEOTIDE SEQUENCE</scope>
    <source>
        <strain evidence="2">C.B.Clarke</strain>
        <tissue evidence="2">Leaf</tissue>
    </source>
</reference>
<sequence length="219" mass="25462">MKRKREEIEKGRSEIMLAMEEISLVNDRKDRANNKISTLLLLTVSKQLLRVLDKIGPTLFVLRQDINQNIQRIEDFKAEDKSRSSSLTEIITKETDEGTERKAKSCTKALIWLTRSINFMVALLETLINSPDLTLEEVVEEAYKNTLKPWHRWISMAAYKVALKLIPERENFISLLLGKCQDFDDLKDDIRSMISMLQPLLDEMNSILEKHELEKIKSI</sequence>
<name>A0A833RKV8_9POAL</name>
<dbReference type="EMBL" id="SWLB01000002">
    <property type="protein sequence ID" value="KAF3340981.1"/>
    <property type="molecule type" value="Genomic_DNA"/>
</dbReference>
<evidence type="ECO:0000259" key="1">
    <source>
        <dbReference type="Pfam" id="PF08718"/>
    </source>
</evidence>
<dbReference type="Proteomes" id="UP000623129">
    <property type="component" value="Unassembled WGS sequence"/>
</dbReference>
<gene>
    <name evidence="2" type="ORF">FCM35_KLT09825</name>
</gene>
<accession>A0A833RKV8</accession>
<organism evidence="2 3">
    <name type="scientific">Carex littledalei</name>
    <dbReference type="NCBI Taxonomy" id="544730"/>
    <lineage>
        <taxon>Eukaryota</taxon>
        <taxon>Viridiplantae</taxon>
        <taxon>Streptophyta</taxon>
        <taxon>Embryophyta</taxon>
        <taxon>Tracheophyta</taxon>
        <taxon>Spermatophyta</taxon>
        <taxon>Magnoliopsida</taxon>
        <taxon>Liliopsida</taxon>
        <taxon>Poales</taxon>
        <taxon>Cyperaceae</taxon>
        <taxon>Cyperoideae</taxon>
        <taxon>Cariceae</taxon>
        <taxon>Carex</taxon>
        <taxon>Carex subgen. Euthyceras</taxon>
    </lineage>
</organism>
<feature type="domain" description="Glycolipid transfer protein" evidence="1">
    <location>
        <begin position="36"/>
        <end position="176"/>
    </location>
</feature>
<dbReference type="GO" id="GO:1902388">
    <property type="term" value="F:ceramide 1-phosphate transfer activity"/>
    <property type="evidence" value="ECO:0007669"/>
    <property type="project" value="TreeGrafter"/>
</dbReference>
<dbReference type="GO" id="GO:1902387">
    <property type="term" value="F:ceramide 1-phosphate binding"/>
    <property type="evidence" value="ECO:0007669"/>
    <property type="project" value="TreeGrafter"/>
</dbReference>